<keyword evidence="2" id="KW-0472">Membrane</keyword>
<name>A0A0F0LKB8_9MICO</name>
<feature type="transmembrane region" description="Helical" evidence="2">
    <location>
        <begin position="77"/>
        <end position="105"/>
    </location>
</feature>
<comment type="caution">
    <text evidence="3">The sequence shown here is derived from an EMBL/GenBank/DDBJ whole genome shotgun (WGS) entry which is preliminary data.</text>
</comment>
<keyword evidence="2" id="KW-1133">Transmembrane helix</keyword>
<reference evidence="3 4" key="1">
    <citation type="submission" date="2015-02" db="EMBL/GenBank/DDBJ databases">
        <title>Draft genome sequences of ten Microbacterium spp. with emphasis on heavy metal contaminated environments.</title>
        <authorList>
            <person name="Corretto E."/>
        </authorList>
    </citation>
    <scope>NUCLEOTIDE SEQUENCE [LARGE SCALE GENOMIC DNA]</scope>
    <source>
        <strain evidence="3 4">ARN176</strain>
    </source>
</reference>
<dbReference type="Proteomes" id="UP000033740">
    <property type="component" value="Unassembled WGS sequence"/>
</dbReference>
<feature type="transmembrane region" description="Helical" evidence="2">
    <location>
        <begin position="112"/>
        <end position="136"/>
    </location>
</feature>
<evidence type="ECO:0000313" key="3">
    <source>
        <dbReference type="EMBL" id="KJL31976.1"/>
    </source>
</evidence>
<dbReference type="PATRIC" id="fig|582680.6.peg.3339"/>
<feature type="transmembrane region" description="Helical" evidence="2">
    <location>
        <begin position="12"/>
        <end position="30"/>
    </location>
</feature>
<sequence length="194" mass="20343">MDATTRGQAMPIVVGAVGGLAWAASMRGMMAQLAGFDSTFHWLGTFGFILIPGTAMGALFGWAFARRIAGRPRGAAWLALAPFAMLADPATLPLLAAFIGAGFLFSRRSRRWVRLLAGIPSLIMLIGVPIGVAFIADITTPHGAWLTILIGALLWVPALAEIVLQSARDDEAAPTAARVSVREEPAAGPQPEAV</sequence>
<keyword evidence="4" id="KW-1185">Reference proteome</keyword>
<evidence type="ECO:0000256" key="2">
    <source>
        <dbReference type="SAM" id="Phobius"/>
    </source>
</evidence>
<evidence type="ECO:0000313" key="4">
    <source>
        <dbReference type="Proteomes" id="UP000033740"/>
    </source>
</evidence>
<proteinExistence type="predicted"/>
<keyword evidence="2" id="KW-0812">Transmembrane</keyword>
<protein>
    <submittedName>
        <fullName evidence="3">Uncharacterized protein</fullName>
    </submittedName>
</protein>
<feature type="transmembrane region" description="Helical" evidence="2">
    <location>
        <begin position="142"/>
        <end position="164"/>
    </location>
</feature>
<evidence type="ECO:0000256" key="1">
    <source>
        <dbReference type="SAM" id="MobiDB-lite"/>
    </source>
</evidence>
<feature type="region of interest" description="Disordered" evidence="1">
    <location>
        <begin position="170"/>
        <end position="194"/>
    </location>
</feature>
<gene>
    <name evidence="3" type="ORF">RS86_03257</name>
</gene>
<dbReference type="AlphaFoldDB" id="A0A0F0LKB8"/>
<dbReference type="RefSeq" id="WP_045273269.1">
    <property type="nucleotide sequence ID" value="NZ_JYIX01000038.1"/>
</dbReference>
<organism evidence="3 4">
    <name type="scientific">Microbacterium azadirachtae</name>
    <dbReference type="NCBI Taxonomy" id="582680"/>
    <lineage>
        <taxon>Bacteria</taxon>
        <taxon>Bacillati</taxon>
        <taxon>Actinomycetota</taxon>
        <taxon>Actinomycetes</taxon>
        <taxon>Micrococcales</taxon>
        <taxon>Microbacteriaceae</taxon>
        <taxon>Microbacterium</taxon>
    </lineage>
</organism>
<accession>A0A0F0LKB8</accession>
<dbReference type="EMBL" id="JYIX01000038">
    <property type="protein sequence ID" value="KJL31976.1"/>
    <property type="molecule type" value="Genomic_DNA"/>
</dbReference>
<feature type="transmembrane region" description="Helical" evidence="2">
    <location>
        <begin position="42"/>
        <end position="65"/>
    </location>
</feature>